<organism evidence="2 3">
    <name type="scientific">Porphyridium purpureum</name>
    <name type="common">Red alga</name>
    <name type="synonym">Porphyridium cruentum</name>
    <dbReference type="NCBI Taxonomy" id="35688"/>
    <lineage>
        <taxon>Eukaryota</taxon>
        <taxon>Rhodophyta</taxon>
        <taxon>Bangiophyceae</taxon>
        <taxon>Porphyridiales</taxon>
        <taxon>Porphyridiaceae</taxon>
        <taxon>Porphyridium</taxon>
    </lineage>
</organism>
<dbReference type="PANTHER" id="PTHR33387">
    <property type="entry name" value="RMLC-LIKE JELLY ROLL FOLD PROTEIN"/>
    <property type="match status" value="1"/>
</dbReference>
<keyword evidence="3" id="KW-1185">Reference proteome</keyword>
<dbReference type="Proteomes" id="UP000324585">
    <property type="component" value="Unassembled WGS sequence"/>
</dbReference>
<dbReference type="PANTHER" id="PTHR33387:SF3">
    <property type="entry name" value="DUF985 DOMAIN-CONTAINING PROTEIN"/>
    <property type="match status" value="1"/>
</dbReference>
<dbReference type="SUPFAM" id="SSF51182">
    <property type="entry name" value="RmlC-like cupins"/>
    <property type="match status" value="1"/>
</dbReference>
<evidence type="ECO:0000313" key="2">
    <source>
        <dbReference type="EMBL" id="KAA8499447.1"/>
    </source>
</evidence>
<dbReference type="AlphaFoldDB" id="A0A5J4Z9Y0"/>
<reference evidence="3" key="1">
    <citation type="journal article" date="2019" name="Nat. Commun.">
        <title>Expansion of phycobilisome linker gene families in mesophilic red algae.</title>
        <authorList>
            <person name="Lee J."/>
            <person name="Kim D."/>
            <person name="Bhattacharya D."/>
            <person name="Yoon H.S."/>
        </authorList>
    </citation>
    <scope>NUCLEOTIDE SEQUENCE [LARGE SCALE GENOMIC DNA]</scope>
    <source>
        <strain evidence="3">CCMP 1328</strain>
    </source>
</reference>
<sequence length="158" mass="17154">MGLSAEQVIDQLRLQPLPDEGGMWAQTYLDEHCSAIYFLIRPGDFSALHSLSVTELWHFYAGDPVRMLLLRQTGDAKSSSVAVLGPLLELGQRPCVVVPAGTMMGAETVSSSSGQVGWSLIGTTMAPPFYDARFSLGERSALISAFPEHGDDILRLTR</sequence>
<dbReference type="CDD" id="cd06121">
    <property type="entry name" value="cupin_YML079wp"/>
    <property type="match status" value="1"/>
</dbReference>
<dbReference type="EMBL" id="VRMN01000001">
    <property type="protein sequence ID" value="KAA8499447.1"/>
    <property type="molecule type" value="Genomic_DNA"/>
</dbReference>
<dbReference type="InterPro" id="IPR014710">
    <property type="entry name" value="RmlC-like_jellyroll"/>
</dbReference>
<proteinExistence type="predicted"/>
<feature type="domain" description="DUF985" evidence="1">
    <location>
        <begin position="6"/>
        <end position="136"/>
    </location>
</feature>
<comment type="caution">
    <text evidence="2">The sequence shown here is derived from an EMBL/GenBank/DDBJ whole genome shotgun (WGS) entry which is preliminary data.</text>
</comment>
<protein>
    <recommendedName>
        <fullName evidence="1">DUF985 domain-containing protein</fullName>
    </recommendedName>
</protein>
<gene>
    <name evidence="2" type="ORF">FVE85_7032</name>
</gene>
<dbReference type="Pfam" id="PF06172">
    <property type="entry name" value="Cupin_5"/>
    <property type="match status" value="1"/>
</dbReference>
<name>A0A5J4Z9Y0_PORPP</name>
<dbReference type="InterPro" id="IPR039935">
    <property type="entry name" value="YML079W-like"/>
</dbReference>
<evidence type="ECO:0000313" key="3">
    <source>
        <dbReference type="Proteomes" id="UP000324585"/>
    </source>
</evidence>
<dbReference type="Gene3D" id="2.60.120.10">
    <property type="entry name" value="Jelly Rolls"/>
    <property type="match status" value="1"/>
</dbReference>
<dbReference type="OrthoDB" id="6614653at2759"/>
<evidence type="ECO:0000259" key="1">
    <source>
        <dbReference type="Pfam" id="PF06172"/>
    </source>
</evidence>
<dbReference type="InterPro" id="IPR009327">
    <property type="entry name" value="Cupin_DUF985"/>
</dbReference>
<dbReference type="OMA" id="PAVHYSF"/>
<accession>A0A5J4Z9Y0</accession>
<dbReference type="InterPro" id="IPR011051">
    <property type="entry name" value="RmlC_Cupin_sf"/>
</dbReference>